<proteinExistence type="predicted"/>
<organism evidence="1 2">
    <name type="scientific">Ligilactobacillus ruminis</name>
    <dbReference type="NCBI Taxonomy" id="1623"/>
    <lineage>
        <taxon>Bacteria</taxon>
        <taxon>Bacillati</taxon>
        <taxon>Bacillota</taxon>
        <taxon>Bacilli</taxon>
        <taxon>Lactobacillales</taxon>
        <taxon>Lactobacillaceae</taxon>
        <taxon>Ligilactobacillus</taxon>
    </lineage>
</organism>
<evidence type="ECO:0000313" key="2">
    <source>
        <dbReference type="Proteomes" id="UP000182089"/>
    </source>
</evidence>
<reference evidence="1 2" key="1">
    <citation type="submission" date="2016-10" db="EMBL/GenBank/DDBJ databases">
        <authorList>
            <person name="Varghese N."/>
            <person name="Submissions S."/>
        </authorList>
    </citation>
    <scope>NUCLEOTIDE SEQUENCE [LARGE SCALE GENOMIC DNA]</scope>
    <source>
        <strain evidence="1 2">WC1T17</strain>
    </source>
</reference>
<protein>
    <submittedName>
        <fullName evidence="1">Uncharacterized protein</fullName>
    </submittedName>
</protein>
<comment type="caution">
    <text evidence="1">The sequence shown here is derived from an EMBL/GenBank/DDBJ whole genome shotgun (WGS) entry which is preliminary data.</text>
</comment>
<accession>A0ABY1A8Z8</accession>
<name>A0ABY1A8Z8_9LACO</name>
<dbReference type="Proteomes" id="UP000182089">
    <property type="component" value="Unassembled WGS sequence"/>
</dbReference>
<dbReference type="EMBL" id="FOCC01000001">
    <property type="protein sequence ID" value="SEM32396.1"/>
    <property type="molecule type" value="Genomic_DNA"/>
</dbReference>
<evidence type="ECO:0000313" key="1">
    <source>
        <dbReference type="EMBL" id="SEM32396.1"/>
    </source>
</evidence>
<sequence length="70" mass="8019">MSKYENEVKNGLFGFGEENTAFAKYFINKSYLNGLIPADDNIDVMWLMLILNRDAAITGIFTIKATNYCW</sequence>
<gene>
    <name evidence="1" type="ORF">SAMN05216431_10191</name>
</gene>